<dbReference type="InterPro" id="IPR002562">
    <property type="entry name" value="3'-5'_exonuclease_dom"/>
</dbReference>
<organism evidence="7 8">
    <name type="scientific">Cryptosporangium phraense</name>
    <dbReference type="NCBI Taxonomy" id="2593070"/>
    <lineage>
        <taxon>Bacteria</taxon>
        <taxon>Bacillati</taxon>
        <taxon>Actinomycetota</taxon>
        <taxon>Actinomycetes</taxon>
        <taxon>Cryptosporangiales</taxon>
        <taxon>Cryptosporangiaceae</taxon>
        <taxon>Cryptosporangium</taxon>
    </lineage>
</organism>
<evidence type="ECO:0000313" key="8">
    <source>
        <dbReference type="Proteomes" id="UP000317982"/>
    </source>
</evidence>
<evidence type="ECO:0000256" key="1">
    <source>
        <dbReference type="ARBA" id="ARBA00007705"/>
    </source>
</evidence>
<dbReference type="GO" id="GO:0003887">
    <property type="term" value="F:DNA-directed DNA polymerase activity"/>
    <property type="evidence" value="ECO:0007669"/>
    <property type="project" value="UniProtKB-EC"/>
</dbReference>
<dbReference type="EC" id="2.7.7.7" evidence="2"/>
<comment type="catalytic activity">
    <reaction evidence="5">
        <text>DNA(n) + a 2'-deoxyribonucleoside 5'-triphosphate = DNA(n+1) + diphosphate</text>
        <dbReference type="Rhea" id="RHEA:22508"/>
        <dbReference type="Rhea" id="RHEA-COMP:17339"/>
        <dbReference type="Rhea" id="RHEA-COMP:17340"/>
        <dbReference type="ChEBI" id="CHEBI:33019"/>
        <dbReference type="ChEBI" id="CHEBI:61560"/>
        <dbReference type="ChEBI" id="CHEBI:173112"/>
        <dbReference type="EC" id="2.7.7.7"/>
    </reaction>
</comment>
<accession>A0A545AR32</accession>
<evidence type="ECO:0000256" key="5">
    <source>
        <dbReference type="ARBA" id="ARBA00049244"/>
    </source>
</evidence>
<feature type="domain" description="DNA-directed DNA polymerase family A palm" evidence="6">
    <location>
        <begin position="383"/>
        <end position="570"/>
    </location>
</feature>
<dbReference type="InParanoid" id="A0A545AR32"/>
<gene>
    <name evidence="7" type="ORF">FL583_17045</name>
</gene>
<comment type="caution">
    <text evidence="7">The sequence shown here is derived from an EMBL/GenBank/DDBJ whole genome shotgun (WGS) entry which is preliminary data.</text>
</comment>
<dbReference type="SMART" id="SM00482">
    <property type="entry name" value="POLAc"/>
    <property type="match status" value="1"/>
</dbReference>
<dbReference type="PANTHER" id="PTHR10133:SF27">
    <property type="entry name" value="DNA POLYMERASE NU"/>
    <property type="match status" value="1"/>
</dbReference>
<keyword evidence="4" id="KW-0235">DNA replication</keyword>
<dbReference type="FunCoup" id="A0A545AR32">
    <property type="interactions" value="36"/>
</dbReference>
<dbReference type="GO" id="GO:0006302">
    <property type="term" value="P:double-strand break repair"/>
    <property type="evidence" value="ECO:0007669"/>
    <property type="project" value="TreeGrafter"/>
</dbReference>
<dbReference type="Pfam" id="PF01612">
    <property type="entry name" value="DNA_pol_A_exo1"/>
    <property type="match status" value="1"/>
</dbReference>
<dbReference type="OrthoDB" id="5196455at2"/>
<dbReference type="InterPro" id="IPR002298">
    <property type="entry name" value="DNA_polymerase_A"/>
</dbReference>
<dbReference type="InterPro" id="IPR043502">
    <property type="entry name" value="DNA/RNA_pol_sf"/>
</dbReference>
<evidence type="ECO:0000259" key="6">
    <source>
        <dbReference type="SMART" id="SM00482"/>
    </source>
</evidence>
<reference evidence="7 8" key="1">
    <citation type="submission" date="2019-07" db="EMBL/GenBank/DDBJ databases">
        <title>Cryptosporangium phraense sp. nov., isolated from plant litter.</title>
        <authorList>
            <person name="Suriyachadkun C."/>
        </authorList>
    </citation>
    <scope>NUCLEOTIDE SEQUENCE [LARGE SCALE GENOMIC DNA]</scope>
    <source>
        <strain evidence="7 8">A-T 5661</strain>
    </source>
</reference>
<evidence type="ECO:0000256" key="4">
    <source>
        <dbReference type="ARBA" id="ARBA00022705"/>
    </source>
</evidence>
<dbReference type="Gene3D" id="3.30.70.370">
    <property type="match status" value="1"/>
</dbReference>
<dbReference type="GO" id="GO:0008408">
    <property type="term" value="F:3'-5' exonuclease activity"/>
    <property type="evidence" value="ECO:0007669"/>
    <property type="project" value="InterPro"/>
</dbReference>
<name>A0A545AR32_9ACTN</name>
<evidence type="ECO:0000313" key="7">
    <source>
        <dbReference type="EMBL" id="TQS43743.1"/>
    </source>
</evidence>
<dbReference type="InterPro" id="IPR001098">
    <property type="entry name" value="DNA-dir_DNA_pol_A_palm_dom"/>
</dbReference>
<evidence type="ECO:0000256" key="3">
    <source>
        <dbReference type="ARBA" id="ARBA00020311"/>
    </source>
</evidence>
<dbReference type="EMBL" id="VIRS01000011">
    <property type="protein sequence ID" value="TQS43743.1"/>
    <property type="molecule type" value="Genomic_DNA"/>
</dbReference>
<dbReference type="GO" id="GO:0006261">
    <property type="term" value="P:DNA-templated DNA replication"/>
    <property type="evidence" value="ECO:0007669"/>
    <property type="project" value="InterPro"/>
</dbReference>
<proteinExistence type="inferred from homology"/>
<dbReference type="SUPFAM" id="SSF56672">
    <property type="entry name" value="DNA/RNA polymerases"/>
    <property type="match status" value="1"/>
</dbReference>
<dbReference type="Gene3D" id="1.10.150.20">
    <property type="entry name" value="5' to 3' exonuclease, C-terminal subdomain"/>
    <property type="match status" value="1"/>
</dbReference>
<dbReference type="PANTHER" id="PTHR10133">
    <property type="entry name" value="DNA POLYMERASE I"/>
    <property type="match status" value="1"/>
</dbReference>
<sequence>MTAYIRRHGGHTSMIEAPRAGSDLDRAAVYRDLENPVLGLDVETRAIVDGGPGHFGPDAGVRLVQLATPDTAWVFDPTDTRQRALLVEILADPARRFVSHTPYDVLAVWSAFGIALGQRAVDTHLLSKLVNPDERAGHRLKELTARYLDDGLRKAEEALHIRAASLAPAGQRAGDAAMTWAWNHLRADDPSYVVYAGMDAIYVRRLLPVLLQLCAPFAHLVTVEQWLSAQAIGITIRGLALDSDYTRGLLGQVEAEHAAAVDAIADGLGFKATSPKFAGWLDDLGVDGPRTEKTGRLKVTAETLAALVIAIEAGTLQLDDQATALVRARQRVSATSNTIANLRSFLAHADAAGRVHPAINTLRAKTGRMSITHPALQTLNKADTRLRHSFRADPGYTLVSCDFAQVEVRVAAALSRDRTLREVIASGVNIHAATASLMYGPDFTPVQKTLSKRATFGTIYGGGVRALAAQTGVPEHVAAEVIDLWRQTYPGVIAYGHRIARDEVVVTGSGRRIPADPNRTYANSNYSIQSTARDLLVAAVYELVVVHGLDPATLWLFVHDEVILHVPTEDAEDVRQLVKQVMTSTYRGVPIGADAEILGTHWGHLDHPAQVAA</sequence>
<dbReference type="PRINTS" id="PR00868">
    <property type="entry name" value="DNAPOLI"/>
</dbReference>
<dbReference type="InterPro" id="IPR036397">
    <property type="entry name" value="RNaseH_sf"/>
</dbReference>
<dbReference type="InterPro" id="IPR012337">
    <property type="entry name" value="RNaseH-like_sf"/>
</dbReference>
<dbReference type="AlphaFoldDB" id="A0A545AR32"/>
<keyword evidence="8" id="KW-1185">Reference proteome</keyword>
<dbReference type="Pfam" id="PF00476">
    <property type="entry name" value="DNA_pol_A"/>
    <property type="match status" value="1"/>
</dbReference>
<dbReference type="RefSeq" id="WP_142705656.1">
    <property type="nucleotide sequence ID" value="NZ_VIRS01000011.1"/>
</dbReference>
<evidence type="ECO:0000256" key="2">
    <source>
        <dbReference type="ARBA" id="ARBA00012417"/>
    </source>
</evidence>
<dbReference type="Gene3D" id="3.30.420.10">
    <property type="entry name" value="Ribonuclease H-like superfamily/Ribonuclease H"/>
    <property type="match status" value="1"/>
</dbReference>
<comment type="similarity">
    <text evidence="1">Belongs to the DNA polymerase type-A family.</text>
</comment>
<protein>
    <recommendedName>
        <fullName evidence="3">DNA polymerase I</fullName>
        <ecNumber evidence="2">2.7.7.7</ecNumber>
    </recommendedName>
</protein>
<dbReference type="SUPFAM" id="SSF53098">
    <property type="entry name" value="Ribonuclease H-like"/>
    <property type="match status" value="1"/>
</dbReference>
<dbReference type="Proteomes" id="UP000317982">
    <property type="component" value="Unassembled WGS sequence"/>
</dbReference>
<dbReference type="GO" id="GO:0003677">
    <property type="term" value="F:DNA binding"/>
    <property type="evidence" value="ECO:0007669"/>
    <property type="project" value="InterPro"/>
</dbReference>